<organism evidence="11 12">
    <name type="scientific">Hortaea werneckii</name>
    <name type="common">Black yeast</name>
    <name type="synonym">Cladosporium werneckii</name>
    <dbReference type="NCBI Taxonomy" id="91943"/>
    <lineage>
        <taxon>Eukaryota</taxon>
        <taxon>Fungi</taxon>
        <taxon>Dikarya</taxon>
        <taxon>Ascomycota</taxon>
        <taxon>Pezizomycotina</taxon>
        <taxon>Dothideomycetes</taxon>
        <taxon>Dothideomycetidae</taxon>
        <taxon>Mycosphaerellales</taxon>
        <taxon>Teratosphaeriaceae</taxon>
        <taxon>Hortaea</taxon>
    </lineage>
</organism>
<dbReference type="EMBL" id="QWIJ01000728">
    <property type="protein sequence ID" value="RMX79287.1"/>
    <property type="molecule type" value="Genomic_DNA"/>
</dbReference>
<dbReference type="Pfam" id="PF17801">
    <property type="entry name" value="Melibiase_C"/>
    <property type="match status" value="1"/>
</dbReference>
<dbReference type="CDD" id="cd14792">
    <property type="entry name" value="GH27"/>
    <property type="match status" value="1"/>
</dbReference>
<evidence type="ECO:0000256" key="3">
    <source>
        <dbReference type="ARBA" id="ARBA00009743"/>
    </source>
</evidence>
<dbReference type="InterPro" id="IPR000111">
    <property type="entry name" value="Glyco_hydro_27/36_CS"/>
</dbReference>
<evidence type="ECO:0000259" key="10">
    <source>
        <dbReference type="Pfam" id="PF17801"/>
    </source>
</evidence>
<comment type="catalytic activity">
    <reaction evidence="1 8">
        <text>Hydrolysis of terminal, non-reducing alpha-D-galactose residues in alpha-D-galactosides, including galactose oligosaccharides, galactomannans and galactolipids.</text>
        <dbReference type="EC" id="3.2.1.22"/>
    </reaction>
</comment>
<comment type="function">
    <text evidence="2">Hydrolyzes a variety of simple alpha-D-galactoside as well as more complex molecules such as oligosaccharides and polysaccharides.</text>
</comment>
<keyword evidence="6 8" id="KW-0378">Hydrolase</keyword>
<evidence type="ECO:0000313" key="12">
    <source>
        <dbReference type="Proteomes" id="UP000281245"/>
    </source>
</evidence>
<evidence type="ECO:0000256" key="7">
    <source>
        <dbReference type="ARBA" id="ARBA00023295"/>
    </source>
</evidence>
<dbReference type="AlphaFoldDB" id="A0A3M6WL65"/>
<feature type="signal peptide" evidence="9">
    <location>
        <begin position="1"/>
        <end position="23"/>
    </location>
</feature>
<dbReference type="SUPFAM" id="SSF51011">
    <property type="entry name" value="Glycosyl hydrolase domain"/>
    <property type="match status" value="1"/>
</dbReference>
<keyword evidence="8" id="KW-1015">Disulfide bond</keyword>
<feature type="domain" description="Alpha galactosidase C-terminal" evidence="10">
    <location>
        <begin position="327"/>
        <end position="401"/>
    </location>
</feature>
<dbReference type="PANTHER" id="PTHR11452">
    <property type="entry name" value="ALPHA-GALACTOSIDASE/ALPHA-N-ACETYLGALACTOSAMINIDASE"/>
    <property type="match status" value="1"/>
</dbReference>
<proteinExistence type="inferred from homology"/>
<evidence type="ECO:0000256" key="2">
    <source>
        <dbReference type="ARBA" id="ARBA00003969"/>
    </source>
</evidence>
<evidence type="ECO:0000256" key="4">
    <source>
        <dbReference type="ARBA" id="ARBA00012755"/>
    </source>
</evidence>
<dbReference type="PANTHER" id="PTHR11452:SF87">
    <property type="entry name" value="ALPHA-GALACTOSIDASE"/>
    <property type="match status" value="1"/>
</dbReference>
<feature type="chain" id="PRO_5018176630" description="Alpha-galactosidase" evidence="9">
    <location>
        <begin position="24"/>
        <end position="413"/>
    </location>
</feature>
<keyword evidence="7 8" id="KW-0326">Glycosidase</keyword>
<dbReference type="InterPro" id="IPR041233">
    <property type="entry name" value="Melibiase_C"/>
</dbReference>
<reference evidence="11 12" key="1">
    <citation type="journal article" date="2018" name="BMC Genomics">
        <title>Genomic evidence for intraspecific hybridization in a clonal and extremely halotolerant yeast.</title>
        <authorList>
            <person name="Gostincar C."/>
            <person name="Stajich J.E."/>
            <person name="Zupancic J."/>
            <person name="Zalar P."/>
            <person name="Gunde-Cimerman N."/>
        </authorList>
    </citation>
    <scope>NUCLEOTIDE SEQUENCE [LARGE SCALE GENOMIC DNA]</scope>
    <source>
        <strain evidence="11 12">EXF-6656</strain>
    </source>
</reference>
<dbReference type="GO" id="GO:0004557">
    <property type="term" value="F:alpha-galactosidase activity"/>
    <property type="evidence" value="ECO:0007669"/>
    <property type="project" value="UniProtKB-EC"/>
</dbReference>
<dbReference type="VEuPathDB" id="FungiDB:BTJ68_10329"/>
<dbReference type="SUPFAM" id="SSF51445">
    <property type="entry name" value="(Trans)glycosidases"/>
    <property type="match status" value="1"/>
</dbReference>
<evidence type="ECO:0000256" key="8">
    <source>
        <dbReference type="RuleBase" id="RU361168"/>
    </source>
</evidence>
<dbReference type="EC" id="3.2.1.22" evidence="4 8"/>
<dbReference type="Pfam" id="PF16499">
    <property type="entry name" value="Melibiase_2"/>
    <property type="match status" value="1"/>
</dbReference>
<comment type="caution">
    <text evidence="11">The sequence shown here is derived from an EMBL/GenBank/DDBJ whole genome shotgun (WGS) entry which is preliminary data.</text>
</comment>
<evidence type="ECO:0000256" key="1">
    <source>
        <dbReference type="ARBA" id="ARBA00001255"/>
    </source>
</evidence>
<dbReference type="PROSITE" id="PS00512">
    <property type="entry name" value="ALPHA_GALACTOSIDASE"/>
    <property type="match status" value="1"/>
</dbReference>
<accession>A0A3M6WL65</accession>
<dbReference type="GO" id="GO:0005975">
    <property type="term" value="P:carbohydrate metabolic process"/>
    <property type="evidence" value="ECO:0007669"/>
    <property type="project" value="InterPro"/>
</dbReference>
<comment type="similarity">
    <text evidence="3 8">Belongs to the glycosyl hydrolase 27 family.</text>
</comment>
<dbReference type="Gene3D" id="3.20.20.70">
    <property type="entry name" value="Aldolase class I"/>
    <property type="match status" value="1"/>
</dbReference>
<evidence type="ECO:0000256" key="5">
    <source>
        <dbReference type="ARBA" id="ARBA00022729"/>
    </source>
</evidence>
<dbReference type="InterPro" id="IPR013780">
    <property type="entry name" value="Glyco_hydro_b"/>
</dbReference>
<evidence type="ECO:0000256" key="6">
    <source>
        <dbReference type="ARBA" id="ARBA00022801"/>
    </source>
</evidence>
<evidence type="ECO:0000313" key="11">
    <source>
        <dbReference type="EMBL" id="RMX79287.1"/>
    </source>
</evidence>
<dbReference type="Gene3D" id="2.60.40.1180">
    <property type="entry name" value="Golgi alpha-mannosidase II"/>
    <property type="match status" value="1"/>
</dbReference>
<name>A0A3M6WL65_HORWE</name>
<dbReference type="InterPro" id="IPR017853">
    <property type="entry name" value="GH"/>
</dbReference>
<dbReference type="FunFam" id="3.20.20.70:FF:000286">
    <property type="entry name" value="Alpha-galactosidase"/>
    <property type="match status" value="1"/>
</dbReference>
<dbReference type="PRINTS" id="PR00740">
    <property type="entry name" value="GLHYDRLASE27"/>
</dbReference>
<protein>
    <recommendedName>
        <fullName evidence="4 8">Alpha-galactosidase</fullName>
        <ecNumber evidence="4 8">3.2.1.22</ecNumber>
    </recommendedName>
    <alternativeName>
        <fullName evidence="8">Melibiase</fullName>
    </alternativeName>
</protein>
<evidence type="ECO:0000256" key="9">
    <source>
        <dbReference type="SAM" id="SignalP"/>
    </source>
</evidence>
<dbReference type="OrthoDB" id="5795902at2759"/>
<keyword evidence="5 9" id="KW-0732">Signal</keyword>
<sequence length="413" mass="45395">MSLRLLVLVEAALFGSGAAAIRAERPQMGWNTWNTFKSNINQSVLEQSADLLVSSGLRDAGYTYLIVDDGWSNSSRSLDGRQQANTTRFPDGMAALGDYIHKAGLRYGIYSDNGVRPDSPGSWGFEELDAATYAAWGVDYLKHDNCGSFHAATIAPPARFRVMGNALVNSGRDIFYSICQWGDQFLWFWADQVGQSYRIGGDITMKFSDQGEDCDCRTAYCLNTGYAGCSVMTIMRKMREISQFQHAGSFADMDMLEIGVANMTEEQQKTHFAFWAALKSPLIIGTDLTQISNTSLAILKHPGILAISQDELATAVRYFADLSQEKRYQVWAGPLSGNRTVLLVFNELESDRTINVPISASMGLDATGTYNMTDVWSNAQNSSASKQVPVFVAGHETKVLIFCANSAVEGIEK</sequence>
<dbReference type="InterPro" id="IPR002241">
    <property type="entry name" value="Glyco_hydro_27"/>
</dbReference>
<dbReference type="InterPro" id="IPR013785">
    <property type="entry name" value="Aldolase_TIM"/>
</dbReference>
<dbReference type="Proteomes" id="UP000281245">
    <property type="component" value="Unassembled WGS sequence"/>
</dbReference>
<gene>
    <name evidence="11" type="ORF">D0869_08429</name>
</gene>